<reference evidence="4" key="1">
    <citation type="submission" date="2024-07" db="EMBL/GenBank/DDBJ databases">
        <title>Two chromosome-level genome assemblies of Korean endemic species Abeliophyllum distichum and Forsythia ovata (Oleaceae).</title>
        <authorList>
            <person name="Jang H."/>
        </authorList>
    </citation>
    <scope>NUCLEOTIDE SEQUENCE [LARGE SCALE GENOMIC DNA]</scope>
</reference>
<dbReference type="Proteomes" id="UP001604336">
    <property type="component" value="Unassembled WGS sequence"/>
</dbReference>
<dbReference type="AlphaFoldDB" id="A0ABD1W0G4"/>
<evidence type="ECO:0000259" key="2">
    <source>
        <dbReference type="Pfam" id="PF14432"/>
    </source>
</evidence>
<evidence type="ECO:0000313" key="3">
    <source>
        <dbReference type="EMBL" id="KAL2543148.1"/>
    </source>
</evidence>
<comment type="similarity">
    <text evidence="1">Belongs to the PPR family. PCMP-H subfamily.</text>
</comment>
<dbReference type="EMBL" id="JBFOLK010000001">
    <property type="protein sequence ID" value="KAL2543148.1"/>
    <property type="molecule type" value="Genomic_DNA"/>
</dbReference>
<name>A0ABD1W0G4_9LAMI</name>
<proteinExistence type="inferred from homology"/>
<protein>
    <submittedName>
        <fullName evidence="3">Pentatricopeptide repeat-containing protein DWY1</fullName>
    </submittedName>
</protein>
<keyword evidence="4" id="KW-1185">Reference proteome</keyword>
<sequence>MCTSSSLWHCLEEVLDSTEEYKRRKRRIYLKLEELLSKIQNIGYEPKTEFDLHDVDVDVKEDVIKEHSEKLALAFGLLVTEEGLPLVIAKNLMICGDCHNMAKFVSLIEDRVIIIRDVKRFYYFADGLCSCGDYW</sequence>
<dbReference type="Pfam" id="PF14432">
    <property type="entry name" value="DYW_deaminase"/>
    <property type="match status" value="1"/>
</dbReference>
<comment type="caution">
    <text evidence="3">The sequence shown here is derived from an EMBL/GenBank/DDBJ whole genome shotgun (WGS) entry which is preliminary data.</text>
</comment>
<organism evidence="3 4">
    <name type="scientific">Abeliophyllum distichum</name>
    <dbReference type="NCBI Taxonomy" id="126358"/>
    <lineage>
        <taxon>Eukaryota</taxon>
        <taxon>Viridiplantae</taxon>
        <taxon>Streptophyta</taxon>
        <taxon>Embryophyta</taxon>
        <taxon>Tracheophyta</taxon>
        <taxon>Spermatophyta</taxon>
        <taxon>Magnoliopsida</taxon>
        <taxon>eudicotyledons</taxon>
        <taxon>Gunneridae</taxon>
        <taxon>Pentapetalae</taxon>
        <taxon>asterids</taxon>
        <taxon>lamiids</taxon>
        <taxon>Lamiales</taxon>
        <taxon>Oleaceae</taxon>
        <taxon>Forsythieae</taxon>
        <taxon>Abeliophyllum</taxon>
    </lineage>
</organism>
<accession>A0ABD1W0G4</accession>
<dbReference type="InterPro" id="IPR032867">
    <property type="entry name" value="DYW_dom"/>
</dbReference>
<feature type="domain" description="DYW" evidence="2">
    <location>
        <begin position="43"/>
        <end position="135"/>
    </location>
</feature>
<evidence type="ECO:0000256" key="1">
    <source>
        <dbReference type="ARBA" id="ARBA00006643"/>
    </source>
</evidence>
<gene>
    <name evidence="3" type="ORF">Adt_04126</name>
</gene>
<evidence type="ECO:0000313" key="4">
    <source>
        <dbReference type="Proteomes" id="UP001604336"/>
    </source>
</evidence>